<dbReference type="InterPro" id="IPR000223">
    <property type="entry name" value="Pept_S26A_signal_pept_1"/>
</dbReference>
<evidence type="ECO:0000256" key="8">
    <source>
        <dbReference type="SAM" id="MobiDB-lite"/>
    </source>
</evidence>
<evidence type="ECO:0000259" key="9">
    <source>
        <dbReference type="Pfam" id="PF10502"/>
    </source>
</evidence>
<dbReference type="InterPro" id="IPR019758">
    <property type="entry name" value="Pept_S26A_signal_pept_1_CS"/>
</dbReference>
<dbReference type="Gene3D" id="2.10.109.10">
    <property type="entry name" value="Umud Fragment, subunit A"/>
    <property type="match status" value="1"/>
</dbReference>
<evidence type="ECO:0000256" key="3">
    <source>
        <dbReference type="ARBA" id="ARBA00009370"/>
    </source>
</evidence>
<dbReference type="CDD" id="cd06530">
    <property type="entry name" value="S26_SPase_I"/>
    <property type="match status" value="1"/>
</dbReference>
<evidence type="ECO:0000256" key="7">
    <source>
        <dbReference type="RuleBase" id="RU362042"/>
    </source>
</evidence>
<feature type="transmembrane region" description="Helical" evidence="7">
    <location>
        <begin position="81"/>
        <end position="104"/>
    </location>
</feature>
<dbReference type="NCBIfam" id="TIGR02227">
    <property type="entry name" value="sigpep_I_bact"/>
    <property type="match status" value="1"/>
</dbReference>
<dbReference type="PRINTS" id="PR00727">
    <property type="entry name" value="LEADERPTASE"/>
</dbReference>
<feature type="compositionally biased region" description="Basic and acidic residues" evidence="8">
    <location>
        <begin position="1"/>
        <end position="12"/>
    </location>
</feature>
<evidence type="ECO:0000256" key="4">
    <source>
        <dbReference type="ARBA" id="ARBA00013208"/>
    </source>
</evidence>
<keyword evidence="7" id="KW-1133">Transmembrane helix</keyword>
<sequence>MDTDRDDVRPADADVDAAVDSDVDATLTAVRRRPTSHRRAAPPRRAPASGRSSRRARVPEAESALGRAELRAARRRHLRRVQAAVVVGLLVLMTTVRGFLFQAFSIPSVSMEPTLHVGDRVLVNKLSYDVGSVQRGQVIVFDGAGSFVPARDEPGLVGRVLGALGLNNGQDDYVKRVIGLPGDRVACCDPQGRLTINGISLDEPYLFPMDLPSRDKFDVLVPPGRVWVMGDHRSRSADSRAHLADPGGGTVPIDKIVGRAVAIVWPLGRAGWLPIPESFERLTNGGAAGD</sequence>
<dbReference type="Proteomes" id="UP001500957">
    <property type="component" value="Unassembled WGS sequence"/>
</dbReference>
<keyword evidence="5 7" id="KW-0645">Protease</keyword>
<comment type="similarity">
    <text evidence="3 7">Belongs to the peptidase S26 family.</text>
</comment>
<proteinExistence type="inferred from homology"/>
<evidence type="ECO:0000256" key="5">
    <source>
        <dbReference type="ARBA" id="ARBA00022670"/>
    </source>
</evidence>
<dbReference type="EC" id="3.4.21.89" evidence="4 7"/>
<keyword evidence="7" id="KW-0812">Transmembrane</keyword>
<feature type="domain" description="Peptidase S26" evidence="9">
    <location>
        <begin position="84"/>
        <end position="265"/>
    </location>
</feature>
<comment type="subcellular location">
    <subcellularLocation>
        <location evidence="2">Cell membrane</location>
        <topology evidence="2">Single-pass type II membrane protein</topology>
    </subcellularLocation>
    <subcellularLocation>
        <location evidence="7">Membrane</location>
        <topology evidence="7">Single-pass type II membrane protein</topology>
    </subcellularLocation>
</comment>
<evidence type="ECO:0000256" key="1">
    <source>
        <dbReference type="ARBA" id="ARBA00000677"/>
    </source>
</evidence>
<dbReference type="Pfam" id="PF10502">
    <property type="entry name" value="Peptidase_S26"/>
    <property type="match status" value="1"/>
</dbReference>
<feature type="compositionally biased region" description="Basic residues" evidence="8">
    <location>
        <begin position="30"/>
        <end position="42"/>
    </location>
</feature>
<dbReference type="PANTHER" id="PTHR43390">
    <property type="entry name" value="SIGNAL PEPTIDASE I"/>
    <property type="match status" value="1"/>
</dbReference>
<feature type="compositionally biased region" description="Acidic residues" evidence="8">
    <location>
        <begin position="13"/>
        <end position="23"/>
    </location>
</feature>
<keyword evidence="7" id="KW-0472">Membrane</keyword>
<dbReference type="EMBL" id="BAAAHE010000044">
    <property type="protein sequence ID" value="GAA0632320.1"/>
    <property type="molecule type" value="Genomic_DNA"/>
</dbReference>
<dbReference type="PROSITE" id="PS00761">
    <property type="entry name" value="SPASE_I_3"/>
    <property type="match status" value="1"/>
</dbReference>
<dbReference type="SUPFAM" id="SSF51306">
    <property type="entry name" value="LexA/Signal peptidase"/>
    <property type="match status" value="1"/>
</dbReference>
<dbReference type="PANTHER" id="PTHR43390:SF1">
    <property type="entry name" value="CHLOROPLAST PROCESSING PEPTIDASE"/>
    <property type="match status" value="1"/>
</dbReference>
<gene>
    <name evidence="10" type="ORF">GCM10009547_40200</name>
</gene>
<evidence type="ECO:0000256" key="2">
    <source>
        <dbReference type="ARBA" id="ARBA00004401"/>
    </source>
</evidence>
<organism evidence="10 11">
    <name type="scientific">Sporichthya brevicatena</name>
    <dbReference type="NCBI Taxonomy" id="171442"/>
    <lineage>
        <taxon>Bacteria</taxon>
        <taxon>Bacillati</taxon>
        <taxon>Actinomycetota</taxon>
        <taxon>Actinomycetes</taxon>
        <taxon>Sporichthyales</taxon>
        <taxon>Sporichthyaceae</taxon>
        <taxon>Sporichthya</taxon>
    </lineage>
</organism>
<dbReference type="InterPro" id="IPR019756">
    <property type="entry name" value="Pept_S26A_signal_pept_1_Ser-AS"/>
</dbReference>
<dbReference type="PROSITE" id="PS00501">
    <property type="entry name" value="SPASE_I_1"/>
    <property type="match status" value="1"/>
</dbReference>
<evidence type="ECO:0000313" key="11">
    <source>
        <dbReference type="Proteomes" id="UP001500957"/>
    </source>
</evidence>
<name>A0ABN1H7Y9_9ACTN</name>
<accession>A0ABN1H7Y9</accession>
<dbReference type="InterPro" id="IPR019533">
    <property type="entry name" value="Peptidase_S26"/>
</dbReference>
<keyword evidence="6 7" id="KW-0378">Hydrolase</keyword>
<reference evidence="10 11" key="1">
    <citation type="journal article" date="2019" name="Int. J. Syst. Evol. Microbiol.">
        <title>The Global Catalogue of Microorganisms (GCM) 10K type strain sequencing project: providing services to taxonomists for standard genome sequencing and annotation.</title>
        <authorList>
            <consortium name="The Broad Institute Genomics Platform"/>
            <consortium name="The Broad Institute Genome Sequencing Center for Infectious Disease"/>
            <person name="Wu L."/>
            <person name="Ma J."/>
        </authorList>
    </citation>
    <scope>NUCLEOTIDE SEQUENCE [LARGE SCALE GENOMIC DNA]</scope>
    <source>
        <strain evidence="10 11">JCM 10671</strain>
    </source>
</reference>
<evidence type="ECO:0000313" key="10">
    <source>
        <dbReference type="EMBL" id="GAA0632320.1"/>
    </source>
</evidence>
<comment type="caution">
    <text evidence="10">The sequence shown here is derived from an EMBL/GenBank/DDBJ whole genome shotgun (WGS) entry which is preliminary data.</text>
</comment>
<evidence type="ECO:0000256" key="6">
    <source>
        <dbReference type="ARBA" id="ARBA00022801"/>
    </source>
</evidence>
<dbReference type="InterPro" id="IPR036286">
    <property type="entry name" value="LexA/Signal_pep-like_sf"/>
</dbReference>
<dbReference type="RefSeq" id="WP_344608104.1">
    <property type="nucleotide sequence ID" value="NZ_BAAAHE010000044.1"/>
</dbReference>
<protein>
    <recommendedName>
        <fullName evidence="4 7">Signal peptidase I</fullName>
        <ecNumber evidence="4 7">3.4.21.89</ecNumber>
    </recommendedName>
</protein>
<feature type="region of interest" description="Disordered" evidence="8">
    <location>
        <begin position="1"/>
        <end position="63"/>
    </location>
</feature>
<keyword evidence="11" id="KW-1185">Reference proteome</keyword>
<comment type="catalytic activity">
    <reaction evidence="1 7">
        <text>Cleavage of hydrophobic, N-terminal signal or leader sequences from secreted and periplasmic proteins.</text>
        <dbReference type="EC" id="3.4.21.89"/>
    </reaction>
</comment>